<dbReference type="EMBL" id="AWSA01000007">
    <property type="protein sequence ID" value="EWT02818.1"/>
    <property type="molecule type" value="Genomic_DNA"/>
</dbReference>
<name>W9GDA8_9MICO</name>
<keyword evidence="4" id="KW-1185">Reference proteome</keyword>
<feature type="signal peptide" evidence="1">
    <location>
        <begin position="1"/>
        <end position="23"/>
    </location>
</feature>
<dbReference type="InterPro" id="IPR009078">
    <property type="entry name" value="Ferritin-like_SF"/>
</dbReference>
<comment type="caution">
    <text evidence="3">The sequence shown here is derived from an EMBL/GenBank/DDBJ whole genome shotgun (WGS) entry which is preliminary data.</text>
</comment>
<evidence type="ECO:0000313" key="3">
    <source>
        <dbReference type="EMBL" id="EWT02818.1"/>
    </source>
</evidence>
<dbReference type="OrthoDB" id="9801086at2"/>
<dbReference type="CDD" id="cd01048">
    <property type="entry name" value="Ferritin_like_AB2"/>
    <property type="match status" value="1"/>
</dbReference>
<accession>W9GDA8</accession>
<reference evidence="3 4" key="1">
    <citation type="submission" date="2013-08" db="EMBL/GenBank/DDBJ databases">
        <title>Intrasporangium oryzae NRRL B-24470.</title>
        <authorList>
            <person name="Liu H."/>
            <person name="Wang G."/>
        </authorList>
    </citation>
    <scope>NUCLEOTIDE SEQUENCE [LARGE SCALE GENOMIC DNA]</scope>
    <source>
        <strain evidence="3 4">NRRL B-24470</strain>
    </source>
</reference>
<dbReference type="AlphaFoldDB" id="W9GDA8"/>
<organism evidence="3 4">
    <name type="scientific">Intrasporangium oryzae NRRL B-24470</name>
    <dbReference type="NCBI Taxonomy" id="1386089"/>
    <lineage>
        <taxon>Bacteria</taxon>
        <taxon>Bacillati</taxon>
        <taxon>Actinomycetota</taxon>
        <taxon>Actinomycetes</taxon>
        <taxon>Micrococcales</taxon>
        <taxon>Intrasporangiaceae</taxon>
        <taxon>Intrasporangium</taxon>
    </lineage>
</organism>
<proteinExistence type="predicted"/>
<feature type="domain" description="DUF2202" evidence="2">
    <location>
        <begin position="54"/>
        <end position="186"/>
    </location>
</feature>
<dbReference type="InterPro" id="IPR019243">
    <property type="entry name" value="DUF2202"/>
</dbReference>
<dbReference type="STRING" id="1386089.N865_03255"/>
<dbReference type="Pfam" id="PF09968">
    <property type="entry name" value="DUF2202"/>
    <property type="match status" value="1"/>
</dbReference>
<dbReference type="Gene3D" id="1.20.1260.10">
    <property type="match status" value="1"/>
</dbReference>
<dbReference type="eggNOG" id="COG4902">
    <property type="taxonomic scope" value="Bacteria"/>
</dbReference>
<feature type="chain" id="PRO_5038936965" description="DUF2202 domain-containing protein" evidence="1">
    <location>
        <begin position="24"/>
        <end position="246"/>
    </location>
</feature>
<dbReference type="PATRIC" id="fig|1386089.3.peg.923"/>
<protein>
    <recommendedName>
        <fullName evidence="2">DUF2202 domain-containing protein</fullName>
    </recommendedName>
</protein>
<dbReference type="InterPro" id="IPR012347">
    <property type="entry name" value="Ferritin-like"/>
</dbReference>
<dbReference type="RefSeq" id="WP_051510148.1">
    <property type="nucleotide sequence ID" value="NZ_AWSA01000007.1"/>
</dbReference>
<gene>
    <name evidence="3" type="ORF">N865_03255</name>
</gene>
<evidence type="ECO:0000259" key="2">
    <source>
        <dbReference type="Pfam" id="PF09968"/>
    </source>
</evidence>
<dbReference type="Proteomes" id="UP000019489">
    <property type="component" value="Unassembled WGS sequence"/>
</dbReference>
<sequence length="246" mass="25450">MFTTWKTRVIAVAGAALVTAAGAQGIAQAVADPPAGTGTAVMAPTAASSNLTKGLQLTREEERMARDLYQALADQYDGALPFSMVTRSEQRHFDAVGTLLTRYGITDPSSGRPAGTYADPAIQKLYADWLAQGRTSLAAAYDVGVALEKRDIADLETLIASTTEADAKQLYTTLERASEHHLAAFQAYADGRAPSTGYGHMGNGYGNGMMGNGLGNGSGSGYGNGMMGNGVGGMDPADCPLLDGSD</sequence>
<evidence type="ECO:0000313" key="4">
    <source>
        <dbReference type="Proteomes" id="UP000019489"/>
    </source>
</evidence>
<dbReference type="SUPFAM" id="SSF47240">
    <property type="entry name" value="Ferritin-like"/>
    <property type="match status" value="1"/>
</dbReference>
<keyword evidence="1" id="KW-0732">Signal</keyword>
<evidence type="ECO:0000256" key="1">
    <source>
        <dbReference type="SAM" id="SignalP"/>
    </source>
</evidence>